<dbReference type="EMBL" id="CCKQ01006790">
    <property type="protein sequence ID" value="CDW78121.1"/>
    <property type="molecule type" value="Genomic_DNA"/>
</dbReference>
<sequence length="1012" mass="121449">MSQSFCQEILQSNLRKEILLDDIDEEFSESDKLRLFDLGISDLYLIYLDLTTINEFKQQHKSFKSKNLILRWKFSDKSVKENYEQINGIGIEFKIKTPERLTNTLDIHTVQYDDKLFTDRIIKDKDIYYKFKNAIINQIKESESLQQVTNVIQNTPSLNFFEQSAILRYKPSNLKGQITKKEFMIVNHRYIELGLTNTEARNLDKELQQIERDSNILQSFFIDEEQYRLFNQRVLEYLYNRRRTIFVPYLNGRFEDHYISLNDMNFDERTEIQESTIFPHFMSQQDYRDTLRIKSNAINIILHLDINNNREQQKLISTLIQMNKNLISFQLSVQFSYTNISNSLTSKDNIRNLYYNDMEILTQNSISSCENTNICVFPTMIINGVVIDQSQLLLVLTHQSESYIYKYLKEVIQNNAENTVNLFKDGYIDQDSDFRTVYFEFNKNLIRTQVFNKDTNNYRQGEIFRSNIVMDYEDIFENKDNQRNIEFEVIFRLKEQNGYSVSKLAQSQSLIKKEFYLDNKSNKTQNSYPLQIQVKAHLMQKYYVRVLSVLNQFKQDNIDMKLYIFDSERQLGLENNLIRFHYYRLYYDTNQIDCIKKSSKIMNIDTEFRYILFDIDQIQGLNFIAKNISHYFSYIKDDIRNISISHKVFGFNSSLELDNGRWKKYDHKLKLDFQLKEISQVVQLFQKQSDIGVQENNFATKNAFIIRDHRGVKQITHNMLNYLYIRVQNPGRLCLSLANQLILEVRKISWQSYQPIFSNKRYKGQNSFKFYFIENQYMSPDFRQNLNALSEKLSFDYELLNYQWPEVILQRDFQPGRNFIFYRVLFLDQLFPQDVDRVIFMDADQAIKDFTNIKELFEVDLMDKPYGFVSHCRLLQTYFISQYWKQLLQERGLDYHFGGLFIADISKFRYNIYGDLLRSAYQRLQKDELNENLGLLDQDLVNYIQNQVQIHTIHKKWLWCEAWCDKEDEEFAMVIDFCTDPFRLQENKFKRAVRLIDGYLDLFETVKQQINE</sequence>
<dbReference type="OrthoDB" id="27683at2759"/>
<evidence type="ECO:0000259" key="2">
    <source>
        <dbReference type="Pfam" id="PF18404"/>
    </source>
</evidence>
<evidence type="ECO:0000256" key="1">
    <source>
        <dbReference type="ARBA" id="ARBA00001913"/>
    </source>
</evidence>
<dbReference type="Pfam" id="PF18404">
    <property type="entry name" value="Glyco_transf_24"/>
    <property type="match status" value="1"/>
</dbReference>
<dbReference type="SUPFAM" id="SSF53448">
    <property type="entry name" value="Nucleotide-diphospho-sugar transferases"/>
    <property type="match status" value="1"/>
</dbReference>
<dbReference type="GO" id="GO:0005783">
    <property type="term" value="C:endoplasmic reticulum"/>
    <property type="evidence" value="ECO:0007669"/>
    <property type="project" value="TreeGrafter"/>
</dbReference>
<feature type="domain" description="Glucosyltransferase 24 catalytic" evidence="2">
    <location>
        <begin position="763"/>
        <end position="1007"/>
    </location>
</feature>
<comment type="cofactor">
    <cofactor evidence="1">
        <name>Ca(2+)</name>
        <dbReference type="ChEBI" id="CHEBI:29108"/>
    </cofactor>
</comment>
<accession>A0A078A8C5</accession>
<dbReference type="InterPro" id="IPR009448">
    <property type="entry name" value="UDP-g_GGtrans"/>
</dbReference>
<evidence type="ECO:0000313" key="3">
    <source>
        <dbReference type="EMBL" id="CDW78121.1"/>
    </source>
</evidence>
<dbReference type="GO" id="GO:0051082">
    <property type="term" value="F:unfolded protein binding"/>
    <property type="evidence" value="ECO:0007669"/>
    <property type="project" value="TreeGrafter"/>
</dbReference>
<dbReference type="GO" id="GO:0003980">
    <property type="term" value="F:UDP-glucose:glycoprotein glucosyltransferase activity"/>
    <property type="evidence" value="ECO:0007669"/>
    <property type="project" value="InterPro"/>
</dbReference>
<dbReference type="InterPro" id="IPR029044">
    <property type="entry name" value="Nucleotide-diphossugar_trans"/>
</dbReference>
<dbReference type="GO" id="GO:0018279">
    <property type="term" value="P:protein N-linked glycosylation via asparagine"/>
    <property type="evidence" value="ECO:0007669"/>
    <property type="project" value="TreeGrafter"/>
</dbReference>
<gene>
    <name evidence="3" type="primary">Contig1361.g1494</name>
    <name evidence="3" type="ORF">STYLEM_7092</name>
</gene>
<dbReference type="PANTHER" id="PTHR11226:SF0">
    <property type="entry name" value="UDP-GLUCOSE:GLYCOPROTEIN GLUCOSYLTRANSFERASE"/>
    <property type="match status" value="1"/>
</dbReference>
<dbReference type="AlphaFoldDB" id="A0A078A8C5"/>
<keyword evidence="3" id="KW-0808">Transferase</keyword>
<keyword evidence="4" id="KW-1185">Reference proteome</keyword>
<dbReference type="Proteomes" id="UP000039865">
    <property type="component" value="Unassembled WGS sequence"/>
</dbReference>
<evidence type="ECO:0000313" key="4">
    <source>
        <dbReference type="Proteomes" id="UP000039865"/>
    </source>
</evidence>
<name>A0A078A8C5_STYLE</name>
<proteinExistence type="predicted"/>
<reference evidence="3 4" key="1">
    <citation type="submission" date="2014-06" db="EMBL/GenBank/DDBJ databases">
        <authorList>
            <person name="Swart Estienne"/>
        </authorList>
    </citation>
    <scope>NUCLEOTIDE SEQUENCE [LARGE SCALE GENOMIC DNA]</scope>
    <source>
        <strain evidence="3 4">130c</strain>
    </source>
</reference>
<organism evidence="3 4">
    <name type="scientific">Stylonychia lemnae</name>
    <name type="common">Ciliate</name>
    <dbReference type="NCBI Taxonomy" id="5949"/>
    <lineage>
        <taxon>Eukaryota</taxon>
        <taxon>Sar</taxon>
        <taxon>Alveolata</taxon>
        <taxon>Ciliophora</taxon>
        <taxon>Intramacronucleata</taxon>
        <taxon>Spirotrichea</taxon>
        <taxon>Stichotrichia</taxon>
        <taxon>Sporadotrichida</taxon>
        <taxon>Oxytrichidae</taxon>
        <taxon>Stylonychinae</taxon>
        <taxon>Stylonychia</taxon>
    </lineage>
</organism>
<dbReference type="InterPro" id="IPR040497">
    <property type="entry name" value="Glyco_transf_24"/>
</dbReference>
<protein>
    <submittedName>
        <fullName evidence="3">Udp-glucose:glycoprotein glucosyltransferase</fullName>
    </submittedName>
</protein>
<dbReference type="InParanoid" id="A0A078A8C5"/>
<dbReference type="GO" id="GO:0036503">
    <property type="term" value="P:ERAD pathway"/>
    <property type="evidence" value="ECO:0007669"/>
    <property type="project" value="TreeGrafter"/>
</dbReference>
<dbReference type="PANTHER" id="PTHR11226">
    <property type="entry name" value="UDP-GLUCOSE GLYCOPROTEIN:GLUCOSYLTRANSFERASE"/>
    <property type="match status" value="1"/>
</dbReference>
<dbReference type="Gene3D" id="3.90.550.10">
    <property type="entry name" value="Spore Coat Polysaccharide Biosynthesis Protein SpsA, Chain A"/>
    <property type="match status" value="1"/>
</dbReference>